<dbReference type="OrthoDB" id="2745718at2759"/>
<feature type="domain" description="F-box" evidence="2">
    <location>
        <begin position="4"/>
        <end position="52"/>
    </location>
</feature>
<feature type="compositionally biased region" description="Basic and acidic residues" evidence="1">
    <location>
        <begin position="955"/>
        <end position="971"/>
    </location>
</feature>
<evidence type="ECO:0000259" key="2">
    <source>
        <dbReference type="PROSITE" id="PS50181"/>
    </source>
</evidence>
<dbReference type="GeneID" id="18834343"/>
<reference evidence="3 4" key="1">
    <citation type="journal article" date="2012" name="Science">
        <title>The Paleozoic origin of enzymatic lignin decomposition reconstructed from 31 fungal genomes.</title>
        <authorList>
            <person name="Floudas D."/>
            <person name="Binder M."/>
            <person name="Riley R."/>
            <person name="Barry K."/>
            <person name="Blanchette R.A."/>
            <person name="Henrissat B."/>
            <person name="Martinez A.T."/>
            <person name="Otillar R."/>
            <person name="Spatafora J.W."/>
            <person name="Yadav J.S."/>
            <person name="Aerts A."/>
            <person name="Benoit I."/>
            <person name="Boyd A."/>
            <person name="Carlson A."/>
            <person name="Copeland A."/>
            <person name="Coutinho P.M."/>
            <person name="de Vries R.P."/>
            <person name="Ferreira P."/>
            <person name="Findley K."/>
            <person name="Foster B."/>
            <person name="Gaskell J."/>
            <person name="Glotzer D."/>
            <person name="Gorecki P."/>
            <person name="Heitman J."/>
            <person name="Hesse C."/>
            <person name="Hori C."/>
            <person name="Igarashi K."/>
            <person name="Jurgens J.A."/>
            <person name="Kallen N."/>
            <person name="Kersten P."/>
            <person name="Kohler A."/>
            <person name="Kuees U."/>
            <person name="Kumar T.K.A."/>
            <person name="Kuo A."/>
            <person name="LaButti K."/>
            <person name="Larrondo L.F."/>
            <person name="Lindquist E."/>
            <person name="Ling A."/>
            <person name="Lombard V."/>
            <person name="Lucas S."/>
            <person name="Lundell T."/>
            <person name="Martin R."/>
            <person name="McLaughlin D.J."/>
            <person name="Morgenstern I."/>
            <person name="Morin E."/>
            <person name="Murat C."/>
            <person name="Nagy L.G."/>
            <person name="Nolan M."/>
            <person name="Ohm R.A."/>
            <person name="Patyshakuliyeva A."/>
            <person name="Rokas A."/>
            <person name="Ruiz-Duenas F.J."/>
            <person name="Sabat G."/>
            <person name="Salamov A."/>
            <person name="Samejima M."/>
            <person name="Schmutz J."/>
            <person name="Slot J.C."/>
            <person name="St John F."/>
            <person name="Stenlid J."/>
            <person name="Sun H."/>
            <person name="Sun S."/>
            <person name="Syed K."/>
            <person name="Tsang A."/>
            <person name="Wiebenga A."/>
            <person name="Young D."/>
            <person name="Pisabarro A."/>
            <person name="Eastwood D.C."/>
            <person name="Martin F."/>
            <person name="Cullen D."/>
            <person name="Grigoriev I.V."/>
            <person name="Hibbett D.S."/>
        </authorList>
    </citation>
    <scope>NUCLEOTIDE SEQUENCE [LARGE SCALE GENOMIC DNA]</scope>
    <source>
        <strain evidence="3 4">LYAD-421 SS1</strain>
    </source>
</reference>
<dbReference type="HOGENOM" id="CLU_333181_0_0_1"/>
<name>R7T156_DICSQ</name>
<dbReference type="Pfam" id="PF12937">
    <property type="entry name" value="F-box-like"/>
    <property type="match status" value="1"/>
</dbReference>
<dbReference type="InterPro" id="IPR009686">
    <property type="entry name" value="Senescence/spartin_C"/>
</dbReference>
<dbReference type="Pfam" id="PF06911">
    <property type="entry name" value="Senescence"/>
    <property type="match status" value="1"/>
</dbReference>
<dbReference type="AlphaFoldDB" id="R7T156"/>
<dbReference type="InterPro" id="IPR001810">
    <property type="entry name" value="F-box_dom"/>
</dbReference>
<organism evidence="3 4">
    <name type="scientific">Dichomitus squalens (strain LYAD-421)</name>
    <name type="common">Western red white-rot fungus</name>
    <dbReference type="NCBI Taxonomy" id="732165"/>
    <lineage>
        <taxon>Eukaryota</taxon>
        <taxon>Fungi</taxon>
        <taxon>Dikarya</taxon>
        <taxon>Basidiomycota</taxon>
        <taxon>Agaricomycotina</taxon>
        <taxon>Agaricomycetes</taxon>
        <taxon>Polyporales</taxon>
        <taxon>Polyporaceae</taxon>
        <taxon>Dichomitus</taxon>
    </lineage>
</organism>
<dbReference type="OMA" id="FMIDDER"/>
<accession>R7T156</accession>
<protein>
    <recommendedName>
        <fullName evidence="2">F-box domain-containing protein</fullName>
    </recommendedName>
</protein>
<dbReference type="PROSITE" id="PS50181">
    <property type="entry name" value="FBOX"/>
    <property type="match status" value="1"/>
</dbReference>
<dbReference type="Proteomes" id="UP000053319">
    <property type="component" value="Unassembled WGS sequence"/>
</dbReference>
<dbReference type="InterPro" id="IPR036047">
    <property type="entry name" value="F-box-like_dom_sf"/>
</dbReference>
<feature type="compositionally biased region" description="Acidic residues" evidence="1">
    <location>
        <begin position="972"/>
        <end position="984"/>
    </location>
</feature>
<evidence type="ECO:0000313" key="3">
    <source>
        <dbReference type="EMBL" id="EJF61993.1"/>
    </source>
</evidence>
<evidence type="ECO:0000313" key="4">
    <source>
        <dbReference type="Proteomes" id="UP000053319"/>
    </source>
</evidence>
<dbReference type="KEGG" id="dsq:DICSQDRAFT_126730"/>
<evidence type="ECO:0000256" key="1">
    <source>
        <dbReference type="SAM" id="MobiDB-lite"/>
    </source>
</evidence>
<sequence length="984" mass="107262">MPLEAQFLGLPGELLVECLKHLDWEDLVRCKQVSKRLRDVVNDSLELQYRIELGADGLVEGLGCTFTTAERLQLLLQRRARWRYLDWSRIVSISAPGLCQAYELVDGVFASSMGNDFFGSRHLELTWLPTSTQEARKIEREDLGIRIRDFAIDPSQDLMALVLADDVTSMTIHLRTISRNEPHPKARIPELRATVPQVRNCFVQIVDDVIGAFFWFHGPGLVIWNWRTGKKVVDCVGVNLPTGTYDFAFISSRAYIVTVTMQYGSIEVYTFSGGDEDAETLSNTVPQSPSLGDRLLPTRVAIFRLPPTKPGQDLRRFLTHSAPFVANPTPGRVFEVSRDARVHMMCLYYGDHAGSYHLFLHNRFLLAHIPSGIGSGAVGKVTAVAKEWDEWGPDNARFVNWIAHFQWLRRTLQLTTQSPCARYLHGERVIFPPIPLALRQPTGDDEVKMVMLMIDFHVHPKRTDDPVKPPLELDEAGGGYEIVARETVIDSGAVFQHPVVSRLPYAMSTRSGVRGLVDYTGFMIDQDQLIAMKTQSQTRNTHNISQCATAHHVLGQSNVTLGAGELNLVPASSDGKDLMLTVGSAGFTLHHGTVFGTSEGDPRAYVFNPEIEGLDGGFVKITLPEGVTEDGSQLSTLQTKFEEVLIAHGPLQPSADDASREGTGAHHAVQKLKSAIHSDFQESLVDIPGCVVAQVLGDEPNILSKGTLSLFGMIKSAKEEEPVLTLVIGKSAFPLYTTIVLPETTAPLGADNDHASLQNQFELALIDHGLLKDGFEAAADEVARSVREGSARVAQRVRDARELYLRTHPRTTEPVVFHPAAQNMAGSAERGTQTLANIAHGVSGSVLGAASVAGSWCARTFVPTEPKVTERLNSAARGTMDVADRVGAGVQDVKDALEHARGEVIENDYGKEARVVVGNVGQSVGNVGAVAADAATVTSGGPVLAADVIGAASEQNKELRKRDIEEVKADGVPEESDGVDTEML</sequence>
<dbReference type="Gene3D" id="1.20.1280.50">
    <property type="match status" value="1"/>
</dbReference>
<dbReference type="RefSeq" id="XP_007365248.1">
    <property type="nucleotide sequence ID" value="XM_007365186.1"/>
</dbReference>
<feature type="region of interest" description="Disordered" evidence="1">
    <location>
        <begin position="955"/>
        <end position="984"/>
    </location>
</feature>
<gene>
    <name evidence="3" type="ORF">DICSQDRAFT_126730</name>
</gene>
<dbReference type="EMBL" id="JH719407">
    <property type="protein sequence ID" value="EJF61993.1"/>
    <property type="molecule type" value="Genomic_DNA"/>
</dbReference>
<dbReference type="SUPFAM" id="SSF81383">
    <property type="entry name" value="F-box domain"/>
    <property type="match status" value="1"/>
</dbReference>
<dbReference type="SMART" id="SM00256">
    <property type="entry name" value="FBOX"/>
    <property type="match status" value="1"/>
</dbReference>
<proteinExistence type="predicted"/>